<keyword evidence="2" id="KW-0614">Plasmid</keyword>
<dbReference type="AlphaFoldDB" id="A0A023X837"/>
<dbReference type="HOGENOM" id="CLU_1440096_0_0_11"/>
<reference evidence="2 4" key="1">
    <citation type="submission" date="2014-03" db="EMBL/GenBank/DDBJ databases">
        <title>Complete genome sequence of the Radio-Resistant Rubrobacter radiotolerans RSPS-4.</title>
        <authorList>
            <person name="Egas C.C."/>
            <person name="Barroso C.C."/>
            <person name="Froufe H.J.C."/>
            <person name="Pacheco J.J."/>
            <person name="Albuquerque L.L."/>
            <person name="da Costa M.M.S."/>
        </authorList>
    </citation>
    <scope>NUCLEOTIDE SEQUENCE [LARGE SCALE GENOMIC DNA]</scope>
    <source>
        <strain evidence="2 4">RSPS-4</strain>
        <plasmid evidence="2 4">1</plasmid>
    </source>
</reference>
<dbReference type="EMBL" id="CP007515">
    <property type="protein sequence ID" value="AHY48234.1"/>
    <property type="molecule type" value="Genomic_DNA"/>
</dbReference>
<evidence type="ECO:0000313" key="3">
    <source>
        <dbReference type="EMBL" id="MDX5895268.1"/>
    </source>
</evidence>
<name>A0A023X837_RUBRA</name>
<dbReference type="KEGG" id="rrd:RradSPS_2951"/>
<geneLocation type="plasmid" evidence="2">
    <name>1</name>
</geneLocation>
<protein>
    <recommendedName>
        <fullName evidence="5">Rod shape-determining protein MreD</fullName>
    </recommendedName>
</protein>
<accession>A0A023X837</accession>
<evidence type="ECO:0000256" key="1">
    <source>
        <dbReference type="SAM" id="Phobius"/>
    </source>
</evidence>
<dbReference type="Proteomes" id="UP000025229">
    <property type="component" value="Plasmid 1"/>
</dbReference>
<proteinExistence type="predicted"/>
<dbReference type="RefSeq" id="WP_041338758.1">
    <property type="nucleotide sequence ID" value="NZ_CP007515.1"/>
</dbReference>
<evidence type="ECO:0000313" key="2">
    <source>
        <dbReference type="EMBL" id="AHY48234.1"/>
    </source>
</evidence>
<dbReference type="Proteomes" id="UP001281130">
    <property type="component" value="Unassembled WGS sequence"/>
</dbReference>
<feature type="transmembrane region" description="Helical" evidence="1">
    <location>
        <begin position="137"/>
        <end position="162"/>
    </location>
</feature>
<feature type="transmembrane region" description="Helical" evidence="1">
    <location>
        <begin position="82"/>
        <end position="100"/>
    </location>
</feature>
<evidence type="ECO:0000313" key="4">
    <source>
        <dbReference type="Proteomes" id="UP000025229"/>
    </source>
</evidence>
<organism evidence="2 4">
    <name type="scientific">Rubrobacter radiotolerans</name>
    <name type="common">Arthrobacter radiotolerans</name>
    <dbReference type="NCBI Taxonomy" id="42256"/>
    <lineage>
        <taxon>Bacteria</taxon>
        <taxon>Bacillati</taxon>
        <taxon>Actinomycetota</taxon>
        <taxon>Rubrobacteria</taxon>
        <taxon>Rubrobacterales</taxon>
        <taxon>Rubrobacteraceae</taxon>
        <taxon>Rubrobacter</taxon>
    </lineage>
</organism>
<keyword evidence="1" id="KW-1133">Transmembrane helix</keyword>
<feature type="transmembrane region" description="Helical" evidence="1">
    <location>
        <begin position="107"/>
        <end position="131"/>
    </location>
</feature>
<evidence type="ECO:0008006" key="5">
    <source>
        <dbReference type="Google" id="ProtNLM"/>
    </source>
</evidence>
<feature type="transmembrane region" description="Helical" evidence="1">
    <location>
        <begin position="6"/>
        <end position="28"/>
    </location>
</feature>
<reference evidence="3" key="2">
    <citation type="submission" date="2023-11" db="EMBL/GenBank/DDBJ databases">
        <title>MicrobeMod: A computational toolkit for identifying prokaryotic methylation and restriction-modification with nanopore sequencing.</title>
        <authorList>
            <person name="Crits-Christoph A."/>
            <person name="Kang S.C."/>
            <person name="Lee H."/>
            <person name="Ostrov N."/>
        </authorList>
    </citation>
    <scope>NUCLEOTIDE SEQUENCE</scope>
    <source>
        <strain evidence="3">ATCC 51242</strain>
    </source>
</reference>
<keyword evidence="1" id="KW-0472">Membrane</keyword>
<sequence>MKEAPKLIVVAGLVGVLFFFGLLVLERIPEIPVDIDQKPFFIPFLFAALLPRGWPTVAVALGTALGEGFGDILEGFEPDDPVGFFGYLVGVTIFGFMVAGRPDNRGLVALACVVGAGVQAFIEASAFLIFAEEGLLVALWSATGNTITHGVIWGVIPMLILVPLLHGRVERFLGYPPQGGKPASSGLS</sequence>
<keyword evidence="4" id="KW-1185">Reference proteome</keyword>
<keyword evidence="1" id="KW-0812">Transmembrane</keyword>
<dbReference type="OrthoDB" id="512563at2"/>
<gene>
    <name evidence="2" type="ORF">RradSPS_2951</name>
    <name evidence="3" type="ORF">SIL72_14670</name>
</gene>
<dbReference type="EMBL" id="JAWXXX010000002">
    <property type="protein sequence ID" value="MDX5895268.1"/>
    <property type="molecule type" value="Genomic_DNA"/>
</dbReference>